<dbReference type="OrthoDB" id="9807426at2"/>
<gene>
    <name evidence="4" type="ORF">CLG85_03335</name>
</gene>
<protein>
    <submittedName>
        <fullName evidence="4">Acyl-CoA synthetase</fullName>
    </submittedName>
</protein>
<dbReference type="Gene3D" id="3.30.1490.20">
    <property type="entry name" value="ATP-grasp fold, A domain"/>
    <property type="match status" value="1"/>
</dbReference>
<evidence type="ECO:0000256" key="1">
    <source>
        <dbReference type="ARBA" id="ARBA00022532"/>
    </source>
</evidence>
<dbReference type="InterPro" id="IPR011761">
    <property type="entry name" value="ATP-grasp"/>
</dbReference>
<evidence type="ECO:0000313" key="4">
    <source>
        <dbReference type="EMBL" id="PBD20568.1"/>
    </source>
</evidence>
<dbReference type="InterPro" id="IPR036291">
    <property type="entry name" value="NAD(P)-bd_dom_sf"/>
</dbReference>
<dbReference type="Pfam" id="PF13380">
    <property type="entry name" value="CoA_binding_2"/>
    <property type="match status" value="1"/>
</dbReference>
<dbReference type="EMBL" id="NTHN01000034">
    <property type="protein sequence ID" value="PBD20568.1"/>
    <property type="molecule type" value="Genomic_DNA"/>
</dbReference>
<dbReference type="Pfam" id="PF13607">
    <property type="entry name" value="Succ_CoA_lig"/>
    <property type="match status" value="1"/>
</dbReference>
<feature type="domain" description="ATP-grasp" evidence="3">
    <location>
        <begin position="487"/>
        <end position="683"/>
    </location>
</feature>
<dbReference type="SMART" id="SM00881">
    <property type="entry name" value="CoA_binding"/>
    <property type="match status" value="1"/>
</dbReference>
<evidence type="ECO:0000259" key="3">
    <source>
        <dbReference type="PROSITE" id="PS50975"/>
    </source>
</evidence>
<sequence>MEPLSRFFSPKAIAVIGGGTWCESVVRQCRDTGFSGPIWPVHPKKIEVGGLPAYRDLSSLPGVPDAAFIGVNRELSVQIAGELSAMGCGGAVCFAAGFSEAVSELSDGDDLQAQLVAAAGGMRVLGPNCYGIVNALDGVALWPDRHGMTPVERGVAVIGQSSNVLINLTMQRRGLPLAMVAAAGNQAQTSMAELGIALLDDPRVTALGLHIEGISNLPAFERLAAHAVSLGKPIAALRVGSSEQAQAAAVSHTASLTGSDAGARALFKRLGIAQVDSASELVETLKLLHVTGGLASSRIVSASCSGGEASLMADMGEAAGVSYPPLTAAQATGLRAALGPKVALANPLDYNTYIWGDEEALAATFTALCAPEAALGLGCVVLDYPRDDRFEAPDYDQVLRAVARTRMVTGTPMALVSLLAEGLPETVARKALAMGVAPLCGMGDALRAIRAASVWGEVVARNARPEPVVCPVNGTTAARVLSEAEAKALLSGAGIRVPRSDRADCAENAGICASGIGFPVVLKGEGIAHKTEAGAVVLNLDCREAVTEAAAGMPAQSFLVEEMITGTVAELLIGVTRDPAHGFVLTLGLGGILTELIRDTASVLVPASRDEIRGALTGLRTGALLTGYRGRPAADMEAVLDTIMALQALVRSHADNLHEIEINPLICRASGAVAADALIRMGESQ</sequence>
<dbReference type="SUPFAM" id="SSF52210">
    <property type="entry name" value="Succinyl-CoA synthetase domains"/>
    <property type="match status" value="2"/>
</dbReference>
<organism evidence="4">
    <name type="scientific">Alloyangia mangrovi</name>
    <dbReference type="NCBI Taxonomy" id="1779329"/>
    <lineage>
        <taxon>Bacteria</taxon>
        <taxon>Pseudomonadati</taxon>
        <taxon>Pseudomonadota</taxon>
        <taxon>Alphaproteobacteria</taxon>
        <taxon>Rhodobacterales</taxon>
        <taxon>Roseobacteraceae</taxon>
        <taxon>Alloyangia</taxon>
    </lineage>
</organism>
<accession>A0A2A3JZP8</accession>
<dbReference type="Gene3D" id="3.30.470.20">
    <property type="entry name" value="ATP-grasp fold, B domain"/>
    <property type="match status" value="1"/>
</dbReference>
<keyword evidence="1" id="KW-0816">Tricarboxylic acid cycle</keyword>
<dbReference type="PANTHER" id="PTHR42793:SF4">
    <property type="entry name" value="BLL6376 PROTEIN"/>
    <property type="match status" value="1"/>
</dbReference>
<dbReference type="SUPFAM" id="SSF56059">
    <property type="entry name" value="Glutathione synthetase ATP-binding domain-like"/>
    <property type="match status" value="1"/>
</dbReference>
<dbReference type="PROSITE" id="PS50975">
    <property type="entry name" value="ATP_GRASP"/>
    <property type="match status" value="1"/>
</dbReference>
<dbReference type="Gene3D" id="3.40.50.261">
    <property type="entry name" value="Succinyl-CoA synthetase domains"/>
    <property type="match status" value="2"/>
</dbReference>
<dbReference type="AlphaFoldDB" id="A0A2A3JZP8"/>
<evidence type="ECO:0000256" key="2">
    <source>
        <dbReference type="PROSITE-ProRule" id="PRU00409"/>
    </source>
</evidence>
<dbReference type="SUPFAM" id="SSF51735">
    <property type="entry name" value="NAD(P)-binding Rossmann-fold domains"/>
    <property type="match status" value="1"/>
</dbReference>
<proteinExistence type="predicted"/>
<comment type="caution">
    <text evidence="4">The sequence shown here is derived from an EMBL/GenBank/DDBJ whole genome shotgun (WGS) entry which is preliminary data.</text>
</comment>
<dbReference type="Gene3D" id="3.40.50.720">
    <property type="entry name" value="NAD(P)-binding Rossmann-like Domain"/>
    <property type="match status" value="1"/>
</dbReference>
<dbReference type="Pfam" id="PF13549">
    <property type="entry name" value="ATP-grasp_5"/>
    <property type="match status" value="1"/>
</dbReference>
<dbReference type="InterPro" id="IPR013815">
    <property type="entry name" value="ATP_grasp_subdomain_1"/>
</dbReference>
<dbReference type="InterPro" id="IPR003781">
    <property type="entry name" value="CoA-bd"/>
</dbReference>
<dbReference type="GO" id="GO:0046872">
    <property type="term" value="F:metal ion binding"/>
    <property type="evidence" value="ECO:0007669"/>
    <property type="project" value="InterPro"/>
</dbReference>
<dbReference type="GO" id="GO:0005524">
    <property type="term" value="F:ATP binding"/>
    <property type="evidence" value="ECO:0007669"/>
    <property type="project" value="UniProtKB-UniRule"/>
</dbReference>
<dbReference type="InterPro" id="IPR032875">
    <property type="entry name" value="Succ_CoA_lig_flav_dom"/>
</dbReference>
<keyword evidence="2" id="KW-0547">Nucleotide-binding</keyword>
<dbReference type="InterPro" id="IPR016102">
    <property type="entry name" value="Succinyl-CoA_synth-like"/>
</dbReference>
<name>A0A2A3JZP8_9RHOB</name>
<keyword evidence="2" id="KW-0067">ATP-binding</keyword>
<dbReference type="PANTHER" id="PTHR42793">
    <property type="entry name" value="COA BINDING DOMAIN CONTAINING PROTEIN"/>
    <property type="match status" value="1"/>
</dbReference>
<reference evidence="4" key="1">
    <citation type="submission" date="2017-09" db="EMBL/GenBank/DDBJ databases">
        <title>Yangia sp. SAOS 153D whole genome sequencing.</title>
        <authorList>
            <person name="Verma A."/>
            <person name="Krishnamurthi S."/>
        </authorList>
    </citation>
    <scope>NUCLEOTIDE SEQUENCE [LARGE SCALE GENOMIC DNA]</scope>
    <source>
        <strain evidence="4">SAOS 153D</strain>
    </source>
</reference>
<dbReference type="GO" id="GO:0006099">
    <property type="term" value="P:tricarboxylic acid cycle"/>
    <property type="evidence" value="ECO:0007669"/>
    <property type="project" value="UniProtKB-KW"/>
</dbReference>